<reference evidence="9" key="1">
    <citation type="submission" date="2022-10" db="EMBL/GenBank/DDBJ databases">
        <title>Roseovarius pelagicus sp. nov., isolated from Arctic seawater.</title>
        <authorList>
            <person name="Hong Y.W."/>
            <person name="Hwang C.Y."/>
        </authorList>
    </citation>
    <scope>NUCLEOTIDE SEQUENCE</scope>
    <source>
        <strain evidence="9">HL-MP18</strain>
    </source>
</reference>
<evidence type="ECO:0000256" key="5">
    <source>
        <dbReference type="ARBA" id="ARBA00022801"/>
    </source>
</evidence>
<comment type="cofactor">
    <cofactor evidence="1">
        <name>Co(2+)</name>
        <dbReference type="ChEBI" id="CHEBI:48828"/>
    </cofactor>
</comment>
<evidence type="ECO:0000313" key="9">
    <source>
        <dbReference type="EMBL" id="UXX81680.1"/>
    </source>
</evidence>
<dbReference type="EMBL" id="CP106738">
    <property type="protein sequence ID" value="UXX81680.1"/>
    <property type="molecule type" value="Genomic_DNA"/>
</dbReference>
<dbReference type="NCBIfam" id="NF005306">
    <property type="entry name" value="PRK06837.1"/>
    <property type="match status" value="1"/>
</dbReference>
<dbReference type="InterPro" id="IPR002933">
    <property type="entry name" value="Peptidase_M20"/>
</dbReference>
<evidence type="ECO:0000256" key="1">
    <source>
        <dbReference type="ARBA" id="ARBA00001941"/>
    </source>
</evidence>
<protein>
    <submittedName>
        <fullName evidence="9">ArgE/DapE family deacylase</fullName>
    </submittedName>
</protein>
<keyword evidence="5" id="KW-0378">Hydrolase</keyword>
<keyword evidence="6" id="KW-0862">Zinc</keyword>
<comment type="cofactor">
    <cofactor evidence="2">
        <name>Zn(2+)</name>
        <dbReference type="ChEBI" id="CHEBI:29105"/>
    </cofactor>
</comment>
<comment type="similarity">
    <text evidence="3">Belongs to the peptidase M20A family.</text>
</comment>
<feature type="domain" description="Peptidase M20 dimerisation" evidence="8">
    <location>
        <begin position="205"/>
        <end position="317"/>
    </location>
</feature>
<dbReference type="PANTHER" id="PTHR43808">
    <property type="entry name" value="ACETYLORNITHINE DEACETYLASE"/>
    <property type="match status" value="1"/>
</dbReference>
<dbReference type="NCBIfam" id="TIGR01910">
    <property type="entry name" value="DapE-ArgE"/>
    <property type="match status" value="1"/>
</dbReference>
<dbReference type="Gene3D" id="3.40.630.10">
    <property type="entry name" value="Zn peptidases"/>
    <property type="match status" value="1"/>
</dbReference>
<evidence type="ECO:0000256" key="2">
    <source>
        <dbReference type="ARBA" id="ARBA00001947"/>
    </source>
</evidence>
<dbReference type="InterPro" id="IPR036264">
    <property type="entry name" value="Bact_exopeptidase_dim_dom"/>
</dbReference>
<evidence type="ECO:0000256" key="3">
    <source>
        <dbReference type="ARBA" id="ARBA00006247"/>
    </source>
</evidence>
<evidence type="ECO:0000256" key="6">
    <source>
        <dbReference type="ARBA" id="ARBA00022833"/>
    </source>
</evidence>
<keyword evidence="7" id="KW-0170">Cobalt</keyword>
<dbReference type="Pfam" id="PF07687">
    <property type="entry name" value="M20_dimer"/>
    <property type="match status" value="1"/>
</dbReference>
<sequence length="427" mass="46264">MSLTPDLKSRILQAVEDGFDDQVAYLQKLVRLPSVRGQEHAIQDVVFREFQTRGLKVDRFDMDRDAIAAHPGGSPFSDTHSDAPIVVGIHHPRDEVGRSLILNAHLDVVPEGPREMWQADPYSAHIEGDWMYGRGAGDMKAGSGANLAALDALRRVGLRPAATVYVQSVVEEESTGNGALMTYLRGYTADAVLIPEPEAEMLVRANVGVVWFQVTVQGTPVHVAHMGEGANAIDAVYRVVGSLRELETAWNAQKDAHPHFADYDHPINLNIGKIAGGDWASSVPAWATIDCRVSLYPGQNAAEAMQIISDHVAAYAHSDPYMSNSPPTVTFNGFTAEGYVLEPGSEAEAVLGRAHEAAIGAPLQSFTATAYLDTRVYALYNQIPALCYGPISRNIHGYDESVSLSSLKRITGAMALFIAEWCGVEEV</sequence>
<dbReference type="Proteomes" id="UP001064087">
    <property type="component" value="Chromosome"/>
</dbReference>
<keyword evidence="10" id="KW-1185">Reference proteome</keyword>
<dbReference type="InterPro" id="IPR050072">
    <property type="entry name" value="Peptidase_M20A"/>
</dbReference>
<dbReference type="Gene3D" id="3.30.70.360">
    <property type="match status" value="1"/>
</dbReference>
<evidence type="ECO:0000313" key="10">
    <source>
        <dbReference type="Proteomes" id="UP001064087"/>
    </source>
</evidence>
<evidence type="ECO:0000256" key="4">
    <source>
        <dbReference type="ARBA" id="ARBA00022723"/>
    </source>
</evidence>
<keyword evidence="4" id="KW-0479">Metal-binding</keyword>
<evidence type="ECO:0000259" key="8">
    <source>
        <dbReference type="Pfam" id="PF07687"/>
    </source>
</evidence>
<dbReference type="InterPro" id="IPR011650">
    <property type="entry name" value="Peptidase_M20_dimer"/>
</dbReference>
<proteinExistence type="inferred from homology"/>
<dbReference type="InterPro" id="IPR010182">
    <property type="entry name" value="ArgE/DapE"/>
</dbReference>
<dbReference type="RefSeq" id="WP_263046836.1">
    <property type="nucleotide sequence ID" value="NZ_CP106738.1"/>
</dbReference>
<dbReference type="CDD" id="cd03895">
    <property type="entry name" value="M20_ArgE_DapE-like"/>
    <property type="match status" value="1"/>
</dbReference>
<dbReference type="SUPFAM" id="SSF55031">
    <property type="entry name" value="Bacterial exopeptidase dimerisation domain"/>
    <property type="match status" value="1"/>
</dbReference>
<gene>
    <name evidence="9" type="ORF">N7U68_11090</name>
</gene>
<evidence type="ECO:0000256" key="7">
    <source>
        <dbReference type="ARBA" id="ARBA00023285"/>
    </source>
</evidence>
<organism evidence="9 10">
    <name type="scientific">Roseovarius pelagicus</name>
    <dbReference type="NCBI Taxonomy" id="2980108"/>
    <lineage>
        <taxon>Bacteria</taxon>
        <taxon>Pseudomonadati</taxon>
        <taxon>Pseudomonadota</taxon>
        <taxon>Alphaproteobacteria</taxon>
        <taxon>Rhodobacterales</taxon>
        <taxon>Roseobacteraceae</taxon>
        <taxon>Roseovarius</taxon>
    </lineage>
</organism>
<dbReference type="PANTHER" id="PTHR43808:SF25">
    <property type="entry name" value="PEPTIDASE M20 DIMERISATION DOMAIN-CONTAINING PROTEIN"/>
    <property type="match status" value="1"/>
</dbReference>
<dbReference type="SUPFAM" id="SSF53187">
    <property type="entry name" value="Zn-dependent exopeptidases"/>
    <property type="match status" value="1"/>
</dbReference>
<dbReference type="Pfam" id="PF01546">
    <property type="entry name" value="Peptidase_M20"/>
    <property type="match status" value="1"/>
</dbReference>
<name>A0ABY6DCX5_9RHOB</name>
<accession>A0ABY6DCX5</accession>
<dbReference type="InterPro" id="IPR033687">
    <property type="entry name" value="YodQ-like"/>
</dbReference>